<sequence length="703" mass="69150">MNKQYKVIWNAATQTWMAVSELSRAHGVRSFLTRSASVLPAAAGLILFSFSPGSGATNYTNTIAGTAAGTTLNGGDVITINASTGNSAAARALDADTGTSIAVVNGGLTASSSLIWASGVINATYGGKIDLGTGSVITAVGSGNTAGVMGPTGLLSTGANSLITARDVTVTSSGTDAMGIYAYNSATATINLYGTTSVTLNAVKGNTNVSYALVAQGVITAETVNATIGGYQGVLPTTAYGVYAAGAGNITVSKALTLDINAQNFYAVGAGSGTTTSTPTVTLGDVTITGNATNGSNTTAFYVGTYSQLTATGDVNATITGAGGAYGIVITSSGKADLSGSSSFTLTAPTVNGINFVSGNGALTANDLTINANGDTSAAAVYASYAGTAANSLTINGGTLNSTFDGIVVAGGTLNASLNDVTLTNNSGTAFTVGANGSYAGDLELTASGSTFTGISSLASGSKSNIALKDGSQWTMTGNSALTSLTLDEGTLRYGAVAALNASQMNLSSGGGTIDTNGFSNTLAPQISGAGELTKTGEGTLTLSGVNTYSGGTDVQAGALQVASSATSSQANLGTGSANINTDTTLIADTTGAFAFNNALTGEGTLAASNNNSTFNFTSAAGSAFEGTVALANNTFALSDINTSALTHATLQLDSGNITTVGDGNQHIGGLTFNGGKAIFNATVPADKVAVSTIRGRFRLRAK</sequence>
<evidence type="ECO:0000313" key="5">
    <source>
        <dbReference type="Proteomes" id="UP000245649"/>
    </source>
</evidence>
<reference evidence="5 6" key="1">
    <citation type="submission" date="2018-05" db="EMBL/GenBank/DDBJ databases">
        <title>Klebsiella quasipneumonaiae provides a window into carbapenemase gene transfer, plasmid rearrangements and nosocomial acquisition from the hospital environment.</title>
        <authorList>
            <person name="Mathers A.J."/>
            <person name="Vegesana K."/>
            <person name="Stoesser N."/>
            <person name="Crook D."/>
            <person name="Vaughan A."/>
            <person name="Barry K."/>
            <person name="Parikh H."/>
            <person name="Sebra R."/>
            <person name="Kotay S."/>
            <person name="Walker A.S."/>
            <person name="Sheppard A.E."/>
        </authorList>
    </citation>
    <scope>NUCLEOTIDE SEQUENCE [LARGE SCALE GENOMIC DNA]</scope>
    <source>
        <strain evidence="3 6">CAV1947</strain>
        <strain evidence="4 5">CAV2018</strain>
        <plasmid evidence="3">pKPC_CAV1947-412</plasmid>
        <plasmid evidence="6">pkpc_cav1947-412</plasmid>
        <plasmid evidence="4">pKPC_CAV2018-435</plasmid>
        <plasmid evidence="5">pkpc_cav2018-435</plasmid>
    </source>
</reference>
<dbReference type="Pfam" id="PF12951">
    <property type="entry name" value="PATR"/>
    <property type="match status" value="1"/>
</dbReference>
<dbReference type="EMBL" id="CP029431">
    <property type="protein sequence ID" value="AWL61046.1"/>
    <property type="molecule type" value="Genomic_DNA"/>
</dbReference>
<geneLocation type="plasmid" evidence="5">
    <name>pkpc_cav2018-435</name>
</geneLocation>
<organism evidence="4 5">
    <name type="scientific">Klebsiella quasipneumoniae</name>
    <dbReference type="NCBI Taxonomy" id="1463165"/>
    <lineage>
        <taxon>Bacteria</taxon>
        <taxon>Pseudomonadati</taxon>
        <taxon>Pseudomonadota</taxon>
        <taxon>Gammaproteobacteria</taxon>
        <taxon>Enterobacterales</taxon>
        <taxon>Enterobacteriaceae</taxon>
        <taxon>Klebsiella/Raoultella group</taxon>
        <taxon>Klebsiella</taxon>
        <taxon>Klebsiella pneumoniae complex</taxon>
    </lineage>
</organism>
<dbReference type="InterPro" id="IPR013425">
    <property type="entry name" value="Autotrns_rpt"/>
</dbReference>
<geneLocation type="plasmid" evidence="4">
    <name>pKPC_CAV2018-435</name>
</geneLocation>
<dbReference type="InterPro" id="IPR012332">
    <property type="entry name" value="Autotransporter_pectin_lyase_C"/>
</dbReference>
<dbReference type="Proteomes" id="UP000245760">
    <property type="component" value="Plasmid pKPC_CAV1947-412"/>
</dbReference>
<dbReference type="AlphaFoldDB" id="A0AAI8IQT7"/>
<geneLocation type="plasmid" evidence="6">
    <name>pkpc_cav1947-412</name>
</geneLocation>
<dbReference type="InterPro" id="IPR011050">
    <property type="entry name" value="Pectin_lyase_fold/virulence"/>
</dbReference>
<keyword evidence="1" id="KW-0732">Signal</keyword>
<geneLocation type="plasmid" evidence="3">
    <name>pKPC_CAV1947-412</name>
</geneLocation>
<dbReference type="InterPro" id="IPR024973">
    <property type="entry name" value="ESPR"/>
</dbReference>
<dbReference type="SUPFAM" id="SSF51126">
    <property type="entry name" value="Pectin lyase-like"/>
    <property type="match status" value="1"/>
</dbReference>
<dbReference type="Gene3D" id="2.160.20.20">
    <property type="match status" value="1"/>
</dbReference>
<dbReference type="Proteomes" id="UP000245649">
    <property type="component" value="Plasmid pKPC_CAV2018-435"/>
</dbReference>
<accession>A0AAI8IQT7</accession>
<protein>
    <recommendedName>
        <fullName evidence="2">ESPR domain-containing protein</fullName>
    </recommendedName>
</protein>
<evidence type="ECO:0000313" key="4">
    <source>
        <dbReference type="EMBL" id="AWL61046.1"/>
    </source>
</evidence>
<keyword evidence="6" id="KW-1185">Reference proteome</keyword>
<dbReference type="Pfam" id="PF13018">
    <property type="entry name" value="ESPR"/>
    <property type="match status" value="1"/>
</dbReference>
<gene>
    <name evidence="4" type="ORF">DKC00_03245</name>
    <name evidence="3" type="ORF">DKC11_03085</name>
</gene>
<evidence type="ECO:0000313" key="3">
    <source>
        <dbReference type="EMBL" id="AWL55127.1"/>
    </source>
</evidence>
<dbReference type="EMBL" id="CP029442">
    <property type="protein sequence ID" value="AWL55127.1"/>
    <property type="molecule type" value="Genomic_DNA"/>
</dbReference>
<dbReference type="RefSeq" id="WP_048998026.1">
    <property type="nucleotide sequence ID" value="NZ_CP029431.1"/>
</dbReference>
<evidence type="ECO:0000256" key="1">
    <source>
        <dbReference type="ARBA" id="ARBA00022729"/>
    </source>
</evidence>
<evidence type="ECO:0000313" key="6">
    <source>
        <dbReference type="Proteomes" id="UP000245760"/>
    </source>
</evidence>
<dbReference type="NCBIfam" id="TIGR02601">
    <property type="entry name" value="autotrns_rpt"/>
    <property type="match status" value="1"/>
</dbReference>
<name>A0AAI8IQT7_9ENTR</name>
<feature type="domain" description="ESPR" evidence="2">
    <location>
        <begin position="1"/>
        <end position="48"/>
    </location>
</feature>
<proteinExistence type="predicted"/>
<evidence type="ECO:0000259" key="2">
    <source>
        <dbReference type="Pfam" id="PF13018"/>
    </source>
</evidence>
<keyword evidence="4" id="KW-0614">Plasmid</keyword>